<dbReference type="InterPro" id="IPR005793">
    <property type="entry name" value="Formyl_trans_C"/>
</dbReference>
<dbReference type="Proteomes" id="UP000295611">
    <property type="component" value="Unassembled WGS sequence"/>
</dbReference>
<dbReference type="RefSeq" id="WP_133677963.1">
    <property type="nucleotide sequence ID" value="NZ_SNZP01000001.1"/>
</dbReference>
<dbReference type="SUPFAM" id="SSF50486">
    <property type="entry name" value="FMT C-terminal domain-like"/>
    <property type="match status" value="1"/>
</dbReference>
<dbReference type="InterPro" id="IPR002376">
    <property type="entry name" value="Formyl_transf_N"/>
</dbReference>
<feature type="domain" description="Formyl transferase N-terminal" evidence="1">
    <location>
        <begin position="24"/>
        <end position="175"/>
    </location>
</feature>
<evidence type="ECO:0000259" key="2">
    <source>
        <dbReference type="Pfam" id="PF02911"/>
    </source>
</evidence>
<dbReference type="PANTHER" id="PTHR11138:SF5">
    <property type="entry name" value="METHIONYL-TRNA FORMYLTRANSFERASE, MITOCHONDRIAL"/>
    <property type="match status" value="1"/>
</dbReference>
<evidence type="ECO:0000313" key="4">
    <source>
        <dbReference type="Proteomes" id="UP000295611"/>
    </source>
</evidence>
<dbReference type="InterPro" id="IPR036477">
    <property type="entry name" value="Formyl_transf_N_sf"/>
</dbReference>
<dbReference type="SUPFAM" id="SSF53328">
    <property type="entry name" value="Formyltransferase"/>
    <property type="match status" value="1"/>
</dbReference>
<dbReference type="CDD" id="cd08702">
    <property type="entry name" value="Arna_FMT_C"/>
    <property type="match status" value="1"/>
</dbReference>
<dbReference type="Pfam" id="PF02911">
    <property type="entry name" value="Formyl_trans_C"/>
    <property type="match status" value="1"/>
</dbReference>
<dbReference type="Gene3D" id="3.40.50.12230">
    <property type="match status" value="1"/>
</dbReference>
<gene>
    <name evidence="3" type="ORF">DFP86_10112</name>
</gene>
<protein>
    <submittedName>
        <fullName evidence="3">Methionyl-tRNA formyltransferase</fullName>
    </submittedName>
</protein>
<dbReference type="EMBL" id="SNZP01000001">
    <property type="protein sequence ID" value="TDR82627.1"/>
    <property type="molecule type" value="Genomic_DNA"/>
</dbReference>
<dbReference type="AlphaFoldDB" id="A0A4R7BFV0"/>
<proteinExistence type="predicted"/>
<feature type="domain" description="Formyl transferase C-terminal" evidence="2">
    <location>
        <begin position="204"/>
        <end position="295"/>
    </location>
</feature>
<accession>A0A4R7BFV0</accession>
<evidence type="ECO:0000259" key="1">
    <source>
        <dbReference type="Pfam" id="PF00551"/>
    </source>
</evidence>
<dbReference type="PANTHER" id="PTHR11138">
    <property type="entry name" value="METHIONYL-TRNA FORMYLTRANSFERASE"/>
    <property type="match status" value="1"/>
</dbReference>
<name>A0A4R7BFV0_9NEIS</name>
<dbReference type="Pfam" id="PF00551">
    <property type="entry name" value="Formyl_trans_N"/>
    <property type="match status" value="1"/>
</dbReference>
<dbReference type="GO" id="GO:0005829">
    <property type="term" value="C:cytosol"/>
    <property type="evidence" value="ECO:0007669"/>
    <property type="project" value="TreeGrafter"/>
</dbReference>
<sequence>MTRVVVFAYHDVGVRCLKTLIGAGVDVALVITHRDNPNETIWFDSVAGVAAQYDIPTMTPDDPNSDDVVARVRALAPDFLFSFYYRKMLAAPLLSTASRGAYNMHGSLLPKYRGRVPINWAVIHGETETGATLHQMNVKPDNGPLVDQFAVPILPDDTAAEVFDKVVVAAEIVLARSLPRLIDGSAELTKQDLSLGAYFGGRGPEDGRIDGKLPARALHDFVRALSRPYPGAFADTSAGRLILWKTRVLQPAGSQPARPGASLSVDGAHLRLDCADGGVLRILDADLDEQTLDTARFAACFGERATLPL</sequence>
<reference evidence="3 4" key="1">
    <citation type="submission" date="2019-03" db="EMBL/GenBank/DDBJ databases">
        <title>Genomic Encyclopedia of Type Strains, Phase III (KMG-III): the genomes of soil and plant-associated and newly described type strains.</title>
        <authorList>
            <person name="Whitman W."/>
        </authorList>
    </citation>
    <scope>NUCLEOTIDE SEQUENCE [LARGE SCALE GENOMIC DNA]</scope>
    <source>
        <strain evidence="3 4">CECT 8976</strain>
    </source>
</reference>
<organism evidence="3 4">
    <name type="scientific">Paludibacterium purpuratum</name>
    <dbReference type="NCBI Taxonomy" id="1144873"/>
    <lineage>
        <taxon>Bacteria</taxon>
        <taxon>Pseudomonadati</taxon>
        <taxon>Pseudomonadota</taxon>
        <taxon>Betaproteobacteria</taxon>
        <taxon>Neisseriales</taxon>
        <taxon>Chromobacteriaceae</taxon>
        <taxon>Paludibacterium</taxon>
    </lineage>
</organism>
<dbReference type="OrthoDB" id="9802815at2"/>
<dbReference type="InterPro" id="IPR011034">
    <property type="entry name" value="Formyl_transferase-like_C_sf"/>
</dbReference>
<dbReference type="GO" id="GO:0004479">
    <property type="term" value="F:methionyl-tRNA formyltransferase activity"/>
    <property type="evidence" value="ECO:0007669"/>
    <property type="project" value="TreeGrafter"/>
</dbReference>
<dbReference type="NCBIfam" id="NF005414">
    <property type="entry name" value="PRK06988.1"/>
    <property type="match status" value="1"/>
</dbReference>
<keyword evidence="3" id="KW-0808">Transferase</keyword>
<comment type="caution">
    <text evidence="3">The sequence shown here is derived from an EMBL/GenBank/DDBJ whole genome shotgun (WGS) entry which is preliminary data.</text>
</comment>
<evidence type="ECO:0000313" key="3">
    <source>
        <dbReference type="EMBL" id="TDR82627.1"/>
    </source>
</evidence>
<keyword evidence="4" id="KW-1185">Reference proteome</keyword>